<keyword evidence="16" id="KW-1185">Reference proteome</keyword>
<keyword evidence="9" id="KW-0560">Oxidoreductase</keyword>
<dbReference type="Proteomes" id="UP001491310">
    <property type="component" value="Unassembled WGS sequence"/>
</dbReference>
<dbReference type="Gene3D" id="2.60.120.620">
    <property type="entry name" value="q2cbj1_9rhob like domain"/>
    <property type="match status" value="1"/>
</dbReference>
<keyword evidence="11 13" id="KW-0472">Membrane</keyword>
<feature type="domain" description="Fe2OG dioxygenase" evidence="14">
    <location>
        <begin position="265"/>
        <end position="412"/>
    </location>
</feature>
<feature type="transmembrane region" description="Helical" evidence="13">
    <location>
        <begin position="438"/>
        <end position="458"/>
    </location>
</feature>
<proteinExistence type="inferred from homology"/>
<evidence type="ECO:0000313" key="15">
    <source>
        <dbReference type="EMBL" id="KAK9906681.1"/>
    </source>
</evidence>
<keyword evidence="5" id="KW-0479">Metal-binding</keyword>
<evidence type="ECO:0000256" key="3">
    <source>
        <dbReference type="ARBA" id="ARBA00009950"/>
    </source>
</evidence>
<feature type="compositionally biased region" description="Basic and acidic residues" evidence="12">
    <location>
        <begin position="546"/>
        <end position="559"/>
    </location>
</feature>
<name>A0ABR2YJQ8_9CHLO</name>
<evidence type="ECO:0000256" key="6">
    <source>
        <dbReference type="ARBA" id="ARBA00022824"/>
    </source>
</evidence>
<dbReference type="Pfam" id="PF13640">
    <property type="entry name" value="2OG-FeII_Oxy_3"/>
    <property type="match status" value="1"/>
</dbReference>
<evidence type="ECO:0000256" key="1">
    <source>
        <dbReference type="ARBA" id="ARBA00001961"/>
    </source>
</evidence>
<evidence type="ECO:0000256" key="11">
    <source>
        <dbReference type="ARBA" id="ARBA00023136"/>
    </source>
</evidence>
<keyword evidence="8 13" id="KW-1133">Transmembrane helix</keyword>
<dbReference type="PANTHER" id="PTHR13505">
    <property type="entry name" value="TRANSMEMBRANE PROTEIN 208"/>
    <property type="match status" value="1"/>
</dbReference>
<sequence>MANLRTLLPGHQNSTSTKWSVPVTCRSFNVWSTRRYAPVRAAAQQEGTRPALEGAETAAWDPEGLLPPVGSTTGGHFERRAAQRAARLAAADAETARLSILGNADATRAAPTLQPQLAPHQDFTPTSAITDSALRSECEERLEQFMPMNLDYPGLNLLHSDPPIFSIDDFLTREECEGIIQGAAGRLEASYVGSGNASEAAAGKAVVSRRRTSQNMMMDDFMTTKNPRMARIVKSLHTKSLSLFASGDGETWGLAGRLPKPGQFCFESLQVARYQDGQYFMAHEDAFPLHVIPENRFQRTATLLLYLNDVAEGGATHFELLNISVKPACGKALLFFPAFMDGNPDPRTLHTATNALDTKWIAQQWVACGHAVPSTPAANKTFSLDVTPKKYTAMAKAGAKNRVVANAKRMKLLKLIIITANVLHVSIKLILFRQSSTLQSWLGFGLTSLIYVVCYSGIASMAEPTYGANGELLDGGSDLNMGGLCTYYHDLIYLAAIVQIGTILSSRFWWAFLVVPLYAAYQLWVNIVQPYFLAPRPQSMVQEEAPAEKKRREKQEKKQNRVRYR</sequence>
<evidence type="ECO:0000256" key="9">
    <source>
        <dbReference type="ARBA" id="ARBA00023002"/>
    </source>
</evidence>
<keyword evidence="7" id="KW-0223">Dioxygenase</keyword>
<evidence type="ECO:0000313" key="16">
    <source>
        <dbReference type="Proteomes" id="UP001491310"/>
    </source>
</evidence>
<accession>A0ABR2YJQ8</accession>
<evidence type="ECO:0000256" key="4">
    <source>
        <dbReference type="ARBA" id="ARBA00022692"/>
    </source>
</evidence>
<keyword evidence="6" id="KW-0256">Endoplasmic reticulum</keyword>
<evidence type="ECO:0000256" key="2">
    <source>
        <dbReference type="ARBA" id="ARBA00004477"/>
    </source>
</evidence>
<dbReference type="InterPro" id="IPR008506">
    <property type="entry name" value="SND2/TMEM208"/>
</dbReference>
<evidence type="ECO:0000259" key="14">
    <source>
        <dbReference type="PROSITE" id="PS51471"/>
    </source>
</evidence>
<feature type="region of interest" description="Disordered" evidence="12">
    <location>
        <begin position="541"/>
        <end position="565"/>
    </location>
</feature>
<dbReference type="PROSITE" id="PS51471">
    <property type="entry name" value="FE2OG_OXY"/>
    <property type="match status" value="1"/>
</dbReference>
<dbReference type="Pfam" id="PF05620">
    <property type="entry name" value="TMEM208_SND2"/>
    <property type="match status" value="1"/>
</dbReference>
<dbReference type="InterPro" id="IPR006620">
    <property type="entry name" value="Pro_4_hyd_alph"/>
</dbReference>
<evidence type="ECO:0000256" key="13">
    <source>
        <dbReference type="SAM" id="Phobius"/>
    </source>
</evidence>
<evidence type="ECO:0000256" key="8">
    <source>
        <dbReference type="ARBA" id="ARBA00022989"/>
    </source>
</evidence>
<comment type="similarity">
    <text evidence="3">Belongs to the TMEM208 family.</text>
</comment>
<feature type="transmembrane region" description="Helical" evidence="13">
    <location>
        <begin position="479"/>
        <end position="502"/>
    </location>
</feature>
<evidence type="ECO:0000256" key="10">
    <source>
        <dbReference type="ARBA" id="ARBA00023004"/>
    </source>
</evidence>
<keyword evidence="4 13" id="KW-0812">Transmembrane</keyword>
<keyword evidence="10" id="KW-0408">Iron</keyword>
<evidence type="ECO:0000256" key="5">
    <source>
        <dbReference type="ARBA" id="ARBA00022723"/>
    </source>
</evidence>
<evidence type="ECO:0000256" key="12">
    <source>
        <dbReference type="SAM" id="MobiDB-lite"/>
    </source>
</evidence>
<dbReference type="EMBL" id="JALJOT010000010">
    <property type="protein sequence ID" value="KAK9906681.1"/>
    <property type="molecule type" value="Genomic_DNA"/>
</dbReference>
<dbReference type="SMART" id="SM00702">
    <property type="entry name" value="P4Hc"/>
    <property type="match status" value="1"/>
</dbReference>
<evidence type="ECO:0000256" key="7">
    <source>
        <dbReference type="ARBA" id="ARBA00022964"/>
    </source>
</evidence>
<reference evidence="15 16" key="1">
    <citation type="journal article" date="2024" name="Nat. Commun.">
        <title>Phylogenomics reveals the evolutionary origins of lichenization in chlorophyte algae.</title>
        <authorList>
            <person name="Puginier C."/>
            <person name="Libourel C."/>
            <person name="Otte J."/>
            <person name="Skaloud P."/>
            <person name="Haon M."/>
            <person name="Grisel S."/>
            <person name="Petersen M."/>
            <person name="Berrin J.G."/>
            <person name="Delaux P.M."/>
            <person name="Dal Grande F."/>
            <person name="Keller J."/>
        </authorList>
    </citation>
    <scope>NUCLEOTIDE SEQUENCE [LARGE SCALE GENOMIC DNA]</scope>
    <source>
        <strain evidence="15 16">SAG 216-7</strain>
    </source>
</reference>
<comment type="cofactor">
    <cofactor evidence="1">
        <name>L-ascorbate</name>
        <dbReference type="ChEBI" id="CHEBI:38290"/>
    </cofactor>
</comment>
<protein>
    <recommendedName>
        <fullName evidence="14">Fe2OG dioxygenase domain-containing protein</fullName>
    </recommendedName>
</protein>
<dbReference type="InterPro" id="IPR005123">
    <property type="entry name" value="Oxoglu/Fe-dep_dioxygenase_dom"/>
</dbReference>
<comment type="subcellular location">
    <subcellularLocation>
        <location evidence="2">Endoplasmic reticulum membrane</location>
        <topology evidence="2">Multi-pass membrane protein</topology>
    </subcellularLocation>
</comment>
<gene>
    <name evidence="15" type="ORF">WJX75_006049</name>
</gene>
<dbReference type="InterPro" id="IPR044862">
    <property type="entry name" value="Pro_4_hyd_alph_FE2OG_OXY"/>
</dbReference>
<dbReference type="PANTHER" id="PTHR13505:SF7">
    <property type="entry name" value="TRANSMEMBRANE PROTEIN 208"/>
    <property type="match status" value="1"/>
</dbReference>
<comment type="caution">
    <text evidence="15">The sequence shown here is derived from an EMBL/GenBank/DDBJ whole genome shotgun (WGS) entry which is preliminary data.</text>
</comment>
<feature type="transmembrane region" description="Helical" evidence="13">
    <location>
        <begin position="412"/>
        <end position="432"/>
    </location>
</feature>
<organism evidence="15 16">
    <name type="scientific">Coccomyxa subellipsoidea</name>
    <dbReference type="NCBI Taxonomy" id="248742"/>
    <lineage>
        <taxon>Eukaryota</taxon>
        <taxon>Viridiplantae</taxon>
        <taxon>Chlorophyta</taxon>
        <taxon>core chlorophytes</taxon>
        <taxon>Trebouxiophyceae</taxon>
        <taxon>Trebouxiophyceae incertae sedis</taxon>
        <taxon>Coccomyxaceae</taxon>
        <taxon>Coccomyxa</taxon>
    </lineage>
</organism>